<dbReference type="Proteomes" id="UP000887013">
    <property type="component" value="Unassembled WGS sequence"/>
</dbReference>
<evidence type="ECO:0000313" key="2">
    <source>
        <dbReference type="Proteomes" id="UP000887013"/>
    </source>
</evidence>
<accession>A0A8X6TDX9</accession>
<proteinExistence type="predicted"/>
<dbReference type="EMBL" id="BMAW01055308">
    <property type="protein sequence ID" value="GFT00254.1"/>
    <property type="molecule type" value="Genomic_DNA"/>
</dbReference>
<comment type="caution">
    <text evidence="1">The sequence shown here is derived from an EMBL/GenBank/DDBJ whole genome shotgun (WGS) entry which is preliminary data.</text>
</comment>
<organism evidence="1 2">
    <name type="scientific">Nephila pilipes</name>
    <name type="common">Giant wood spider</name>
    <name type="synonym">Nephila maculata</name>
    <dbReference type="NCBI Taxonomy" id="299642"/>
    <lineage>
        <taxon>Eukaryota</taxon>
        <taxon>Metazoa</taxon>
        <taxon>Ecdysozoa</taxon>
        <taxon>Arthropoda</taxon>
        <taxon>Chelicerata</taxon>
        <taxon>Arachnida</taxon>
        <taxon>Araneae</taxon>
        <taxon>Araneomorphae</taxon>
        <taxon>Entelegynae</taxon>
        <taxon>Araneoidea</taxon>
        <taxon>Nephilidae</taxon>
        <taxon>Nephila</taxon>
    </lineage>
</organism>
<name>A0A8X6TDX9_NEPPI</name>
<sequence>SALFWSVCGTDSLDVDTSTSELSTDYDINSVNEDFYTSYGERVSEDYFF</sequence>
<keyword evidence="2" id="KW-1185">Reference proteome</keyword>
<gene>
    <name evidence="1" type="ORF">NPIL_484101</name>
</gene>
<evidence type="ECO:0000313" key="1">
    <source>
        <dbReference type="EMBL" id="GFT00254.1"/>
    </source>
</evidence>
<feature type="non-terminal residue" evidence="1">
    <location>
        <position position="1"/>
    </location>
</feature>
<dbReference type="OrthoDB" id="10465794at2759"/>
<reference evidence="1" key="1">
    <citation type="submission" date="2020-08" db="EMBL/GenBank/DDBJ databases">
        <title>Multicomponent nature underlies the extraordinary mechanical properties of spider dragline silk.</title>
        <authorList>
            <person name="Kono N."/>
            <person name="Nakamura H."/>
            <person name="Mori M."/>
            <person name="Yoshida Y."/>
            <person name="Ohtoshi R."/>
            <person name="Malay A.D."/>
            <person name="Moran D.A.P."/>
            <person name="Tomita M."/>
            <person name="Numata K."/>
            <person name="Arakawa K."/>
        </authorList>
    </citation>
    <scope>NUCLEOTIDE SEQUENCE</scope>
</reference>
<protein>
    <submittedName>
        <fullName evidence="1">Uncharacterized protein</fullName>
    </submittedName>
</protein>
<dbReference type="AlphaFoldDB" id="A0A8X6TDX9"/>